<dbReference type="GO" id="GO:0016491">
    <property type="term" value="F:oxidoreductase activity"/>
    <property type="evidence" value="ECO:0007669"/>
    <property type="project" value="UniProtKB-KW"/>
</dbReference>
<sequence>MGRLDGKVALITGAARGQGRAHALTLAREGADIIGVDVLQDIDTVPYGLATRDELEQTARDVEDLDRRALFVQADVRDQGSLDDAVSRGLSEFGRIDILSANAGIYSQANFWELTEQMWQDMIDVNLSGVWRTCKAVAPHMIERRSGAIVLTASVNGFSPGYQLSHYVAAKHGVLGLMRNYAVELAPYDIRVNAVCPGVIDTRMVNNPPLYERMAGRADSTREEALEAVRHFHLLHGRSMMPPETVSNAILWLVSDEAVNITGVALPVDAGHNVLDGYNPIPTR</sequence>
<evidence type="ECO:0000256" key="2">
    <source>
        <dbReference type="ARBA" id="ARBA00023002"/>
    </source>
</evidence>
<gene>
    <name evidence="5" type="ORF">EV383_2699</name>
</gene>
<dbReference type="Proteomes" id="UP000291591">
    <property type="component" value="Unassembled WGS sequence"/>
</dbReference>
<evidence type="ECO:0000256" key="1">
    <source>
        <dbReference type="ARBA" id="ARBA00006484"/>
    </source>
</evidence>
<name>A0A4Q7UXN9_PSEST</name>
<evidence type="ECO:0000313" key="5">
    <source>
        <dbReference type="EMBL" id="RZT85818.1"/>
    </source>
</evidence>
<dbReference type="InterPro" id="IPR020904">
    <property type="entry name" value="Sc_DH/Rdtase_CS"/>
</dbReference>
<comment type="similarity">
    <text evidence="1 4">Belongs to the short-chain dehydrogenases/reductases (SDR) family.</text>
</comment>
<dbReference type="PRINTS" id="PR00081">
    <property type="entry name" value="GDHRDH"/>
</dbReference>
<keyword evidence="3" id="KW-0520">NAD</keyword>
<dbReference type="SUPFAM" id="SSF51735">
    <property type="entry name" value="NAD(P)-binding Rossmann-fold domains"/>
    <property type="match status" value="1"/>
</dbReference>
<dbReference type="PANTHER" id="PTHR24321">
    <property type="entry name" value="DEHYDROGENASES, SHORT CHAIN"/>
    <property type="match status" value="1"/>
</dbReference>
<dbReference type="InterPro" id="IPR002347">
    <property type="entry name" value="SDR_fam"/>
</dbReference>
<protein>
    <submittedName>
        <fullName evidence="5">SDR family mycofactocin-dependent oxidoreductase</fullName>
    </submittedName>
</protein>
<dbReference type="FunFam" id="3.40.50.720:FF:000084">
    <property type="entry name" value="Short-chain dehydrogenase reductase"/>
    <property type="match status" value="1"/>
</dbReference>
<evidence type="ECO:0000313" key="6">
    <source>
        <dbReference type="Proteomes" id="UP000291591"/>
    </source>
</evidence>
<keyword evidence="2" id="KW-0560">Oxidoreductase</keyword>
<dbReference type="PANTHER" id="PTHR24321:SF8">
    <property type="entry name" value="ESTRADIOL 17-BETA-DEHYDROGENASE 8-RELATED"/>
    <property type="match status" value="1"/>
</dbReference>
<dbReference type="InterPro" id="IPR036291">
    <property type="entry name" value="NAD(P)-bd_dom_sf"/>
</dbReference>
<organism evidence="5 6">
    <name type="scientific">Pseudonocardia sediminis</name>
    <dbReference type="NCBI Taxonomy" id="1397368"/>
    <lineage>
        <taxon>Bacteria</taxon>
        <taxon>Bacillati</taxon>
        <taxon>Actinomycetota</taxon>
        <taxon>Actinomycetes</taxon>
        <taxon>Pseudonocardiales</taxon>
        <taxon>Pseudonocardiaceae</taxon>
        <taxon>Pseudonocardia</taxon>
    </lineage>
</organism>
<dbReference type="PROSITE" id="PS00061">
    <property type="entry name" value="ADH_SHORT"/>
    <property type="match status" value="1"/>
</dbReference>
<evidence type="ECO:0000256" key="3">
    <source>
        <dbReference type="ARBA" id="ARBA00023027"/>
    </source>
</evidence>
<dbReference type="InterPro" id="IPR023985">
    <property type="entry name" value="SDR_subfam_1"/>
</dbReference>
<dbReference type="Pfam" id="PF00106">
    <property type="entry name" value="adh_short"/>
    <property type="match status" value="1"/>
</dbReference>
<dbReference type="NCBIfam" id="NF009467">
    <property type="entry name" value="PRK12826.1-3"/>
    <property type="match status" value="1"/>
</dbReference>
<dbReference type="Gene3D" id="3.40.50.720">
    <property type="entry name" value="NAD(P)-binding Rossmann-like Domain"/>
    <property type="match status" value="1"/>
</dbReference>
<dbReference type="RefSeq" id="WP_130290218.1">
    <property type="nucleotide sequence ID" value="NZ_SHKL01000001.1"/>
</dbReference>
<evidence type="ECO:0000256" key="4">
    <source>
        <dbReference type="RuleBase" id="RU000363"/>
    </source>
</evidence>
<dbReference type="AlphaFoldDB" id="A0A4Q7UXN9"/>
<proteinExistence type="inferred from homology"/>
<dbReference type="NCBIfam" id="TIGR03971">
    <property type="entry name" value="SDR_subfam_1"/>
    <property type="match status" value="1"/>
</dbReference>
<dbReference type="EMBL" id="SHKL01000001">
    <property type="protein sequence ID" value="RZT85818.1"/>
    <property type="molecule type" value="Genomic_DNA"/>
</dbReference>
<dbReference type="CDD" id="cd05233">
    <property type="entry name" value="SDR_c"/>
    <property type="match status" value="1"/>
</dbReference>
<dbReference type="PRINTS" id="PR00080">
    <property type="entry name" value="SDRFAMILY"/>
</dbReference>
<accession>A0A4Q7UXN9</accession>
<reference evidence="5 6" key="1">
    <citation type="submission" date="2019-02" db="EMBL/GenBank/DDBJ databases">
        <title>Sequencing the genomes of 1000 actinobacteria strains.</title>
        <authorList>
            <person name="Klenk H.-P."/>
        </authorList>
    </citation>
    <scope>NUCLEOTIDE SEQUENCE [LARGE SCALE GENOMIC DNA]</scope>
    <source>
        <strain evidence="5 6">DSM 45779</strain>
    </source>
</reference>
<comment type="caution">
    <text evidence="5">The sequence shown here is derived from an EMBL/GenBank/DDBJ whole genome shotgun (WGS) entry which is preliminary data.</text>
</comment>
<dbReference type="OrthoDB" id="3206777at2"/>
<keyword evidence="6" id="KW-1185">Reference proteome</keyword>